<dbReference type="AlphaFoldDB" id="A0A8J3QEY2"/>
<evidence type="ECO:0000256" key="16">
    <source>
        <dbReference type="ARBA" id="ARBA00032853"/>
    </source>
</evidence>
<keyword evidence="12 19" id="KW-1133">Transmembrane helix</keyword>
<dbReference type="EMBL" id="BONY01000055">
    <property type="protein sequence ID" value="GIH08777.1"/>
    <property type="molecule type" value="Genomic_DNA"/>
</dbReference>
<comment type="caution">
    <text evidence="20">The sequence shown here is derived from an EMBL/GenBank/DDBJ whole genome shotgun (WGS) entry which is preliminary data.</text>
</comment>
<dbReference type="InterPro" id="IPR003805">
    <property type="entry name" value="CobS"/>
</dbReference>
<comment type="pathway">
    <text evidence="3 19">Cofactor biosynthesis; adenosylcobalamin biosynthesis; adenosylcobalamin from cob(II)yrinate a,c-diamide: step 7/7.</text>
</comment>
<dbReference type="PANTHER" id="PTHR34148:SF1">
    <property type="entry name" value="ADENOSYLCOBINAMIDE-GDP RIBAZOLETRANSFERASE"/>
    <property type="match status" value="1"/>
</dbReference>
<evidence type="ECO:0000256" key="17">
    <source>
        <dbReference type="ARBA" id="ARBA00048623"/>
    </source>
</evidence>
<dbReference type="GO" id="GO:0051073">
    <property type="term" value="F:adenosylcobinamide-GDP ribazoletransferase activity"/>
    <property type="evidence" value="ECO:0007669"/>
    <property type="project" value="UniProtKB-UniRule"/>
</dbReference>
<dbReference type="RefSeq" id="WP_203912525.1">
    <property type="nucleotide sequence ID" value="NZ_BONY01000055.1"/>
</dbReference>
<comment type="function">
    <text evidence="14 19">Joins adenosylcobinamide-GDP and alpha-ribazole to generate adenosylcobalamin (Ado-cobalamin). Also synthesizes adenosylcobalamin 5'-phosphate from adenosylcobinamide-GDP and alpha-ribazole 5'-phosphate.</text>
</comment>
<evidence type="ECO:0000256" key="9">
    <source>
        <dbReference type="ARBA" id="ARBA00022679"/>
    </source>
</evidence>
<evidence type="ECO:0000313" key="21">
    <source>
        <dbReference type="Proteomes" id="UP000612899"/>
    </source>
</evidence>
<feature type="transmembrane region" description="Helical" evidence="19">
    <location>
        <begin position="195"/>
        <end position="213"/>
    </location>
</feature>
<dbReference type="GO" id="GO:0005886">
    <property type="term" value="C:plasma membrane"/>
    <property type="evidence" value="ECO:0007669"/>
    <property type="project" value="UniProtKB-SubCell"/>
</dbReference>
<evidence type="ECO:0000256" key="18">
    <source>
        <dbReference type="ARBA" id="ARBA00049504"/>
    </source>
</evidence>
<evidence type="ECO:0000256" key="1">
    <source>
        <dbReference type="ARBA" id="ARBA00001946"/>
    </source>
</evidence>
<comment type="catalytic activity">
    <reaction evidence="17 19">
        <text>alpha-ribazole + adenosylcob(III)inamide-GDP = adenosylcob(III)alamin + GMP + H(+)</text>
        <dbReference type="Rhea" id="RHEA:16049"/>
        <dbReference type="ChEBI" id="CHEBI:10329"/>
        <dbReference type="ChEBI" id="CHEBI:15378"/>
        <dbReference type="ChEBI" id="CHEBI:18408"/>
        <dbReference type="ChEBI" id="CHEBI:58115"/>
        <dbReference type="ChEBI" id="CHEBI:60487"/>
        <dbReference type="EC" id="2.7.8.26"/>
    </reaction>
</comment>
<keyword evidence="9 19" id="KW-0808">Transferase</keyword>
<evidence type="ECO:0000256" key="5">
    <source>
        <dbReference type="ARBA" id="ARBA00013200"/>
    </source>
</evidence>
<evidence type="ECO:0000256" key="19">
    <source>
        <dbReference type="HAMAP-Rule" id="MF_00719"/>
    </source>
</evidence>
<gene>
    <name evidence="19 20" type="primary">cobS</name>
    <name evidence="20" type="ORF">Rhe02_68440</name>
</gene>
<keyword evidence="7 19" id="KW-1003">Cell membrane</keyword>
<organism evidence="20 21">
    <name type="scientific">Rhizocola hellebori</name>
    <dbReference type="NCBI Taxonomy" id="1392758"/>
    <lineage>
        <taxon>Bacteria</taxon>
        <taxon>Bacillati</taxon>
        <taxon>Actinomycetota</taxon>
        <taxon>Actinomycetes</taxon>
        <taxon>Micromonosporales</taxon>
        <taxon>Micromonosporaceae</taxon>
        <taxon>Rhizocola</taxon>
    </lineage>
</organism>
<evidence type="ECO:0000256" key="6">
    <source>
        <dbReference type="ARBA" id="ARBA00015850"/>
    </source>
</evidence>
<feature type="transmembrane region" description="Helical" evidence="19">
    <location>
        <begin position="163"/>
        <end position="189"/>
    </location>
</feature>
<feature type="transmembrane region" description="Helical" evidence="19">
    <location>
        <begin position="111"/>
        <end position="142"/>
    </location>
</feature>
<evidence type="ECO:0000313" key="20">
    <source>
        <dbReference type="EMBL" id="GIH08777.1"/>
    </source>
</evidence>
<feature type="transmembrane region" description="Helical" evidence="19">
    <location>
        <begin position="31"/>
        <end position="52"/>
    </location>
</feature>
<keyword evidence="8 19" id="KW-0169">Cobalamin biosynthesis</keyword>
<evidence type="ECO:0000256" key="12">
    <source>
        <dbReference type="ARBA" id="ARBA00022989"/>
    </source>
</evidence>
<comment type="similarity">
    <text evidence="4 19">Belongs to the CobS family.</text>
</comment>
<dbReference type="GO" id="GO:0008818">
    <property type="term" value="F:cobalamin 5'-phosphate synthase activity"/>
    <property type="evidence" value="ECO:0007669"/>
    <property type="project" value="UniProtKB-UniRule"/>
</dbReference>
<evidence type="ECO:0000256" key="3">
    <source>
        <dbReference type="ARBA" id="ARBA00004663"/>
    </source>
</evidence>
<dbReference type="Pfam" id="PF02654">
    <property type="entry name" value="CobS"/>
    <property type="match status" value="1"/>
</dbReference>
<evidence type="ECO:0000256" key="15">
    <source>
        <dbReference type="ARBA" id="ARBA00032605"/>
    </source>
</evidence>
<keyword evidence="21" id="KW-1185">Reference proteome</keyword>
<dbReference type="Proteomes" id="UP000612899">
    <property type="component" value="Unassembled WGS sequence"/>
</dbReference>
<reference evidence="20" key="1">
    <citation type="submission" date="2021-01" db="EMBL/GenBank/DDBJ databases">
        <title>Whole genome shotgun sequence of Rhizocola hellebori NBRC 109834.</title>
        <authorList>
            <person name="Komaki H."/>
            <person name="Tamura T."/>
        </authorList>
    </citation>
    <scope>NUCLEOTIDE SEQUENCE</scope>
    <source>
        <strain evidence="20">NBRC 109834</strain>
    </source>
</reference>
<evidence type="ECO:0000256" key="14">
    <source>
        <dbReference type="ARBA" id="ARBA00025228"/>
    </source>
</evidence>
<dbReference type="GO" id="GO:0009236">
    <property type="term" value="P:cobalamin biosynthetic process"/>
    <property type="evidence" value="ECO:0007669"/>
    <property type="project" value="UniProtKB-UniRule"/>
</dbReference>
<evidence type="ECO:0000256" key="4">
    <source>
        <dbReference type="ARBA" id="ARBA00010561"/>
    </source>
</evidence>
<evidence type="ECO:0000256" key="2">
    <source>
        <dbReference type="ARBA" id="ARBA00004651"/>
    </source>
</evidence>
<dbReference type="PANTHER" id="PTHR34148">
    <property type="entry name" value="ADENOSYLCOBINAMIDE-GDP RIBAZOLETRANSFERASE"/>
    <property type="match status" value="1"/>
</dbReference>
<keyword evidence="11 19" id="KW-0460">Magnesium</keyword>
<protein>
    <recommendedName>
        <fullName evidence="6 19">Adenosylcobinamide-GDP ribazoletransferase</fullName>
        <ecNumber evidence="5 19">2.7.8.26</ecNumber>
    </recommendedName>
    <alternativeName>
        <fullName evidence="16 19">Cobalamin synthase</fullName>
    </alternativeName>
    <alternativeName>
        <fullName evidence="15 19">Cobalamin-5'-phosphate synthase</fullName>
    </alternativeName>
</protein>
<evidence type="ECO:0000256" key="7">
    <source>
        <dbReference type="ARBA" id="ARBA00022475"/>
    </source>
</evidence>
<keyword evidence="13 19" id="KW-0472">Membrane</keyword>
<evidence type="ECO:0000256" key="13">
    <source>
        <dbReference type="ARBA" id="ARBA00023136"/>
    </source>
</evidence>
<keyword evidence="10 19" id="KW-0812">Transmembrane</keyword>
<dbReference type="UniPathway" id="UPA00148">
    <property type="reaction ID" value="UER00238"/>
</dbReference>
<comment type="catalytic activity">
    <reaction evidence="18 19">
        <text>alpha-ribazole 5'-phosphate + adenosylcob(III)inamide-GDP = adenosylcob(III)alamin 5'-phosphate + GMP + H(+)</text>
        <dbReference type="Rhea" id="RHEA:23560"/>
        <dbReference type="ChEBI" id="CHEBI:15378"/>
        <dbReference type="ChEBI" id="CHEBI:57918"/>
        <dbReference type="ChEBI" id="CHEBI:58115"/>
        <dbReference type="ChEBI" id="CHEBI:60487"/>
        <dbReference type="ChEBI" id="CHEBI:60493"/>
        <dbReference type="EC" id="2.7.8.26"/>
    </reaction>
</comment>
<evidence type="ECO:0000256" key="8">
    <source>
        <dbReference type="ARBA" id="ARBA00022573"/>
    </source>
</evidence>
<evidence type="ECO:0000256" key="10">
    <source>
        <dbReference type="ARBA" id="ARBA00022692"/>
    </source>
</evidence>
<name>A0A8J3QEY2_9ACTN</name>
<dbReference type="HAMAP" id="MF_00719">
    <property type="entry name" value="CobS"/>
    <property type="match status" value="1"/>
</dbReference>
<feature type="transmembrane region" description="Helical" evidence="19">
    <location>
        <begin position="59"/>
        <end position="76"/>
    </location>
</feature>
<evidence type="ECO:0000256" key="11">
    <source>
        <dbReference type="ARBA" id="ARBA00022842"/>
    </source>
</evidence>
<proteinExistence type="inferred from homology"/>
<dbReference type="EC" id="2.7.8.26" evidence="5 19"/>
<comment type="subcellular location">
    <subcellularLocation>
        <location evidence="2 19">Cell membrane</location>
        <topology evidence="2 19">Multi-pass membrane protein</topology>
    </subcellularLocation>
</comment>
<sequence>MWGDGLRLALTTFTVAPIAAPSRIDRPTAAWAMRFAPLVGALLGLVLAGALYAMRAAGVPGLVAAPLTVGLAALLTRGMHLDGLADTVDALGSYRSPQRALEIMKSPETGAFAVAALVLTILVQSAAIVFLPAPALVAAVAAGRLAAAYGCQIQVPAARPEGLGALVAGTVGPVALGVNTAFVAALALWAAPERGLLALAAAAAVTAVLRWHLVKRLGGITGDVLGFLVEAATSVMLIALCIGAAPK</sequence>
<feature type="transmembrane region" description="Helical" evidence="19">
    <location>
        <begin position="225"/>
        <end position="245"/>
    </location>
</feature>
<accession>A0A8J3QEY2</accession>
<comment type="cofactor">
    <cofactor evidence="1 19">
        <name>Mg(2+)</name>
        <dbReference type="ChEBI" id="CHEBI:18420"/>
    </cofactor>
</comment>